<sequence length="223" mass="25754">MAGTHRDYILSIIQFLEGANLHESARRVERESGLFFNLNYFEDCFIRGAFQKAEEYVSSFTTVNDNHCSTRIIHEIRWHKFLEAMDNKRYDDAKSILEEFKDFERYNPNIIAQMTELFDLEKFRSFEGLPGDPELERRAAWEHIKKYLKANQRLAGKLRYQVGSPNFRGFLPVIPPTQAAQSSASAGSGPQGNGNLRMINGNLPCCCPRNRRSHNLLKFVIES</sequence>
<dbReference type="AlphaFoldDB" id="A0A4Y1QUK1"/>
<evidence type="ECO:0000259" key="1">
    <source>
        <dbReference type="Pfam" id="PF21889"/>
    </source>
</evidence>
<proteinExistence type="predicted"/>
<dbReference type="EMBL" id="AP019297">
    <property type="protein sequence ID" value="BBG95540.1"/>
    <property type="molecule type" value="Genomic_DNA"/>
</dbReference>
<feature type="non-terminal residue" evidence="2">
    <location>
        <position position="223"/>
    </location>
</feature>
<feature type="domain" description="TPR1-like CTLH-containing" evidence="1">
    <location>
        <begin position="37"/>
        <end position="158"/>
    </location>
</feature>
<dbReference type="PANTHER" id="PTHR36478">
    <property type="entry name" value="OS04G0614237 PROTEIN-RELATED"/>
    <property type="match status" value="1"/>
</dbReference>
<dbReference type="InterPro" id="IPR054080">
    <property type="entry name" value="TPR1-like_2nd"/>
</dbReference>
<accession>A0A4Y1QUK1</accession>
<organism evidence="2">
    <name type="scientific">Prunus dulcis</name>
    <name type="common">Almond</name>
    <name type="synonym">Amygdalus dulcis</name>
    <dbReference type="NCBI Taxonomy" id="3755"/>
    <lineage>
        <taxon>Eukaryota</taxon>
        <taxon>Viridiplantae</taxon>
        <taxon>Streptophyta</taxon>
        <taxon>Embryophyta</taxon>
        <taxon>Tracheophyta</taxon>
        <taxon>Spermatophyta</taxon>
        <taxon>Magnoliopsida</taxon>
        <taxon>eudicotyledons</taxon>
        <taxon>Gunneridae</taxon>
        <taxon>Pentapetalae</taxon>
        <taxon>rosids</taxon>
        <taxon>fabids</taxon>
        <taxon>Rosales</taxon>
        <taxon>Rosaceae</taxon>
        <taxon>Amygdaloideae</taxon>
        <taxon>Amygdaleae</taxon>
        <taxon>Prunus</taxon>
    </lineage>
</organism>
<evidence type="ECO:0000313" key="2">
    <source>
        <dbReference type="EMBL" id="BBG95540.1"/>
    </source>
</evidence>
<gene>
    <name evidence="2" type="ORF">Prudu_004113</name>
</gene>
<reference evidence="2" key="1">
    <citation type="journal article" date="2019" name="Science">
        <title>Mutation of a bHLH transcription factor allowed almond domestication.</title>
        <authorList>
            <person name="Sanchez-Perez R."/>
            <person name="Pavan S."/>
            <person name="Mazzeo R."/>
            <person name="Moldovan C."/>
            <person name="Aiese Cigliano R."/>
            <person name="Del Cueto J."/>
            <person name="Ricciardi F."/>
            <person name="Lotti C."/>
            <person name="Ricciardi L."/>
            <person name="Dicenta F."/>
            <person name="Lopez-Marques R.L."/>
            <person name="Lindberg Moller B."/>
        </authorList>
    </citation>
    <scope>NUCLEOTIDE SEQUENCE</scope>
</reference>
<dbReference type="PANTHER" id="PTHR36478:SF18">
    <property type="entry name" value="LISH DOMAIN-CONTAINING PROTEIN"/>
    <property type="match status" value="1"/>
</dbReference>
<name>A0A4Y1QUK1_PRUDU</name>
<dbReference type="Pfam" id="PF21889">
    <property type="entry name" value="TPR1-like_2nd"/>
    <property type="match status" value="1"/>
</dbReference>
<protein>
    <submittedName>
        <fullName evidence="2">TOPLESS-related 2</fullName>
    </submittedName>
</protein>